<organism evidence="1 2">
    <name type="scientific">Brachionus plicatilis</name>
    <name type="common">Marine rotifer</name>
    <name type="synonym">Brachionus muelleri</name>
    <dbReference type="NCBI Taxonomy" id="10195"/>
    <lineage>
        <taxon>Eukaryota</taxon>
        <taxon>Metazoa</taxon>
        <taxon>Spiralia</taxon>
        <taxon>Gnathifera</taxon>
        <taxon>Rotifera</taxon>
        <taxon>Eurotatoria</taxon>
        <taxon>Monogononta</taxon>
        <taxon>Pseudotrocha</taxon>
        <taxon>Ploima</taxon>
        <taxon>Brachionidae</taxon>
        <taxon>Brachionus</taxon>
    </lineage>
</organism>
<name>A0A3M7S9J8_BRAPC</name>
<dbReference type="EMBL" id="REGN01001791">
    <property type="protein sequence ID" value="RNA32496.1"/>
    <property type="molecule type" value="Genomic_DNA"/>
</dbReference>
<dbReference type="Proteomes" id="UP000276133">
    <property type="component" value="Unassembled WGS sequence"/>
</dbReference>
<reference evidence="1 2" key="1">
    <citation type="journal article" date="2018" name="Sci. Rep.">
        <title>Genomic signatures of local adaptation to the degree of environmental predictability in rotifers.</title>
        <authorList>
            <person name="Franch-Gras L."/>
            <person name="Hahn C."/>
            <person name="Garcia-Roger E.M."/>
            <person name="Carmona M.J."/>
            <person name="Serra M."/>
            <person name="Gomez A."/>
        </authorList>
    </citation>
    <scope>NUCLEOTIDE SEQUENCE [LARGE SCALE GENOMIC DNA]</scope>
    <source>
        <strain evidence="1">HYR1</strain>
    </source>
</reference>
<evidence type="ECO:0000313" key="2">
    <source>
        <dbReference type="Proteomes" id="UP000276133"/>
    </source>
</evidence>
<gene>
    <name evidence="1" type="ORF">BpHYR1_029333</name>
</gene>
<sequence length="261" mass="29920">MESLSSSRRDDEDTNEAKLDADNLCKKCDPQIIKYLQETIQYMKQKHLQCNLKSIYQHLKQNYTDKCELIAALSEKDLMNQLELAVDEGILSRKFAPSNTTTKINCQMYHIPKLSSDSSSERHNLNLILQIVIKSMSVLNQQNFSDAVCEPSAADHLTCSLDQITTYLLKNYKFSENGDAELLLSRCVRHLLDKHDKIFIETSADQFKLNSVYVRQKLYPKSKETGSLDAKDVSVQQIERVLGIRPPYTAADIVRIERAKR</sequence>
<evidence type="ECO:0000313" key="1">
    <source>
        <dbReference type="EMBL" id="RNA32496.1"/>
    </source>
</evidence>
<accession>A0A3M7S9J8</accession>
<dbReference type="AlphaFoldDB" id="A0A3M7S9J8"/>
<feature type="non-terminal residue" evidence="1">
    <location>
        <position position="261"/>
    </location>
</feature>
<proteinExistence type="predicted"/>
<keyword evidence="2" id="KW-1185">Reference proteome</keyword>
<protein>
    <submittedName>
        <fullName evidence="1">Uncharacterized protein</fullName>
    </submittedName>
</protein>
<comment type="caution">
    <text evidence="1">The sequence shown here is derived from an EMBL/GenBank/DDBJ whole genome shotgun (WGS) entry which is preliminary data.</text>
</comment>